<dbReference type="InterPro" id="IPR051328">
    <property type="entry name" value="T7SS_ABC-Transporter"/>
</dbReference>
<feature type="transmembrane region" description="Helical" evidence="5">
    <location>
        <begin position="671"/>
        <end position="692"/>
    </location>
</feature>
<feature type="transmembrane region" description="Helical" evidence="5">
    <location>
        <begin position="825"/>
        <end position="846"/>
    </location>
</feature>
<evidence type="ECO:0000313" key="6">
    <source>
        <dbReference type="EMBL" id="HJG37428.1"/>
    </source>
</evidence>
<dbReference type="PANTHER" id="PTHR43077">
    <property type="entry name" value="TRANSPORT PERMEASE YVFS-RELATED"/>
    <property type="match status" value="1"/>
</dbReference>
<evidence type="ECO:0000256" key="5">
    <source>
        <dbReference type="SAM" id="Phobius"/>
    </source>
</evidence>
<comment type="caution">
    <text evidence="6">The sequence shown here is derived from an EMBL/GenBank/DDBJ whole genome shotgun (WGS) entry which is preliminary data.</text>
</comment>
<sequence length="869" mass="85390">MSVFKEMLRSVAARATRDRSSGLALLAAVFAPAVLALVLVAVVTPSLGASEAMPVALVNLDRGAEDAAGHEVRAGEDLVDELLDSGDVAWVETDRATADSGLASGDFALIVQIPENYSEQVASLEGDEPERAQIQVISDGSQNVLATREGAQVMRQVQQRLRGELGEDYLVSVLNDVNGEASRLTLTADGAVVLDDAYDVLEQGAAGVATGLEQTAAGTGVLVQGVDGIAQGVGALGAGNQALAEGIDMVNEQAATPLAAGSEALVAGLDQAADGLTTIAQGIDGAGALASGANELLSQSSSSLANLAGLSGELAAPAQELSQAQVQMASVSGSVLDAAEDATQGIELARGGVDAASDAAGALASTVNGADGTGGVIADASAVGDAASNWLGADGRAQIIALAAAFETESTGEPLSAEQQALIDAYTADAQAYQESAPQLEQGIQTISQQAADLASAAGEATDGIDAAASSIGGFSQASASFQESAAVANGAAASIADLLANHDASISSSLAGVAAAQQMLDQVPGLTGPLSAGVEATASLLSSDGLVGSGAAGVSAGVRALSQALGGFSSASVRIGEGNVALGQALSAMGAGVSGLGDGLGALASVQGQLAQGIGQLGEGSQTITETMQASGEALQDISSAADDRAEAASRPVTLTTTVVNEAPSTASQVAPIALAAALWLGALMCSYVIAPYDRRALLVGGARASVLAPAALHVLFGLVQGAVAMALLAVFGGVQAASLPALVALVLVWSVAMALIAQLLRLVLGDAAGPVSLGLLVLQLLCAGAILPVYAVGGVLGAFAHVLPVPVFASALRAAVAGATVPLGSVIVLAAWLVAAIALMLALVRLKRSVRPERLGRSTGVSSVFGG</sequence>
<dbReference type="AlphaFoldDB" id="A0A921LSV0"/>
<feature type="transmembrane region" description="Helical" evidence="5">
    <location>
        <begin position="739"/>
        <end position="766"/>
    </location>
</feature>
<feature type="transmembrane region" description="Helical" evidence="5">
    <location>
        <begin position="712"/>
        <end position="733"/>
    </location>
</feature>
<dbReference type="PANTHER" id="PTHR43077:SF5">
    <property type="entry name" value="PHAGE INFECTION PROTEIN"/>
    <property type="match status" value="1"/>
</dbReference>
<feature type="transmembrane region" description="Helical" evidence="5">
    <location>
        <begin position="778"/>
        <end position="805"/>
    </location>
</feature>
<name>A0A921LSV0_9ACTN</name>
<reference evidence="6" key="1">
    <citation type="journal article" date="2021" name="PeerJ">
        <title>Extensive microbial diversity within the chicken gut microbiome revealed by metagenomics and culture.</title>
        <authorList>
            <person name="Gilroy R."/>
            <person name="Ravi A."/>
            <person name="Getino M."/>
            <person name="Pursley I."/>
            <person name="Horton D.L."/>
            <person name="Alikhan N.F."/>
            <person name="Baker D."/>
            <person name="Gharbi K."/>
            <person name="Hall N."/>
            <person name="Watson M."/>
            <person name="Adriaenssens E.M."/>
            <person name="Foster-Nyarko E."/>
            <person name="Jarju S."/>
            <person name="Secka A."/>
            <person name="Antonio M."/>
            <person name="Oren A."/>
            <person name="Chaudhuri R.R."/>
            <person name="La Ragione R."/>
            <person name="Hildebrand F."/>
            <person name="Pallen M.J."/>
        </authorList>
    </citation>
    <scope>NUCLEOTIDE SEQUENCE</scope>
    <source>
        <strain evidence="6">ChiHjej13B12-9602</strain>
    </source>
</reference>
<dbReference type="InterPro" id="IPR017500">
    <property type="entry name" value="Phage_infect_YhgE_N"/>
</dbReference>
<accession>A0A921LSV0</accession>
<comment type="subcellular location">
    <subcellularLocation>
        <location evidence="1">Membrane</location>
        <topology evidence="1">Multi-pass membrane protein</topology>
    </subcellularLocation>
</comment>
<protein>
    <submittedName>
        <fullName evidence="6">YhgE/Pip family protein</fullName>
    </submittedName>
</protein>
<dbReference type="Gene3D" id="3.40.1710.10">
    <property type="entry name" value="abc type-2 transporter like domain"/>
    <property type="match status" value="1"/>
</dbReference>
<dbReference type="EMBL" id="DYUZ01000026">
    <property type="protein sequence ID" value="HJG37428.1"/>
    <property type="molecule type" value="Genomic_DNA"/>
</dbReference>
<dbReference type="Proteomes" id="UP000753256">
    <property type="component" value="Unassembled WGS sequence"/>
</dbReference>
<evidence type="ECO:0000256" key="2">
    <source>
        <dbReference type="ARBA" id="ARBA00022692"/>
    </source>
</evidence>
<evidence type="ECO:0000256" key="3">
    <source>
        <dbReference type="ARBA" id="ARBA00022989"/>
    </source>
</evidence>
<organism evidence="6 7">
    <name type="scientific">Enorma phocaeensis</name>
    <dbReference type="NCBI Taxonomy" id="1871019"/>
    <lineage>
        <taxon>Bacteria</taxon>
        <taxon>Bacillati</taxon>
        <taxon>Actinomycetota</taxon>
        <taxon>Coriobacteriia</taxon>
        <taxon>Coriobacteriales</taxon>
        <taxon>Coriobacteriaceae</taxon>
        <taxon>Enorma</taxon>
    </lineage>
</organism>
<keyword evidence="3 5" id="KW-1133">Transmembrane helix</keyword>
<reference evidence="6" key="2">
    <citation type="submission" date="2021-09" db="EMBL/GenBank/DDBJ databases">
        <authorList>
            <person name="Gilroy R."/>
        </authorList>
    </citation>
    <scope>NUCLEOTIDE SEQUENCE</scope>
    <source>
        <strain evidence="6">ChiHjej13B12-9602</strain>
    </source>
</reference>
<dbReference type="NCBIfam" id="TIGR03061">
    <property type="entry name" value="pip_yhgE_Nterm"/>
    <property type="match status" value="1"/>
</dbReference>
<evidence type="ECO:0000313" key="7">
    <source>
        <dbReference type="Proteomes" id="UP000753256"/>
    </source>
</evidence>
<dbReference type="GO" id="GO:0016020">
    <property type="term" value="C:membrane"/>
    <property type="evidence" value="ECO:0007669"/>
    <property type="project" value="UniProtKB-SubCell"/>
</dbReference>
<evidence type="ECO:0000256" key="4">
    <source>
        <dbReference type="ARBA" id="ARBA00023136"/>
    </source>
</evidence>
<proteinExistence type="predicted"/>
<keyword evidence="4 5" id="KW-0472">Membrane</keyword>
<keyword evidence="2 5" id="KW-0812">Transmembrane</keyword>
<gene>
    <name evidence="6" type="ORF">K8V70_06150</name>
</gene>
<evidence type="ECO:0000256" key="1">
    <source>
        <dbReference type="ARBA" id="ARBA00004141"/>
    </source>
</evidence>
<dbReference type="RefSeq" id="WP_273190243.1">
    <property type="nucleotide sequence ID" value="NZ_DYUZ01000026.1"/>
</dbReference>